<sequence length="199" mass="21003">MKLWLQRHAPVLCAPGLCYGATDHAAEDEATQAAAAALAAELPTGVVPWTSPLRRCVGLAQALAALRPDLPPARVDARLAEMDFGAWEGQAWQAIARAELEAWTDDFADAAAGGHGESTRRFMARVGAAWDDWRAGGRDTVWITHSGVMRAVELIARGMRVPASAADWPSAPMAFGARHCIEIDIGAAHADDAGRGAAS</sequence>
<comment type="caution">
    <text evidence="1">The sequence shown here is derived from an EMBL/GenBank/DDBJ whole genome shotgun (WGS) entry which is preliminary data.</text>
</comment>
<dbReference type="SUPFAM" id="SSF53254">
    <property type="entry name" value="Phosphoglycerate mutase-like"/>
    <property type="match status" value="1"/>
</dbReference>
<dbReference type="Pfam" id="PF00300">
    <property type="entry name" value="His_Phos_1"/>
    <property type="match status" value="1"/>
</dbReference>
<gene>
    <name evidence="1" type="ORF">DI563_23260</name>
</gene>
<keyword evidence="1" id="KW-0418">Kinase</keyword>
<reference evidence="1 2" key="1">
    <citation type="submission" date="2017-08" db="EMBL/GenBank/DDBJ databases">
        <title>Infants hospitalized years apart are colonized by the same room-sourced microbial strains.</title>
        <authorList>
            <person name="Brooks B."/>
            <person name="Olm M.R."/>
            <person name="Firek B.A."/>
            <person name="Baker R."/>
            <person name="Thomas B.C."/>
            <person name="Morowitz M.J."/>
            <person name="Banfield J.F."/>
        </authorList>
    </citation>
    <scope>NUCLEOTIDE SEQUENCE [LARGE SCALE GENOMIC DNA]</scope>
    <source>
        <strain evidence="1">S2_005_003_R2_41</strain>
    </source>
</reference>
<dbReference type="SMART" id="SM00855">
    <property type="entry name" value="PGAM"/>
    <property type="match status" value="1"/>
</dbReference>
<dbReference type="EMBL" id="QFPP01000411">
    <property type="protein sequence ID" value="PZQ66540.1"/>
    <property type="molecule type" value="Genomic_DNA"/>
</dbReference>
<dbReference type="Gene3D" id="3.40.50.1240">
    <property type="entry name" value="Phosphoglycerate mutase-like"/>
    <property type="match status" value="1"/>
</dbReference>
<protein>
    <submittedName>
        <fullName evidence="1">Phosphoglycerate kinase</fullName>
    </submittedName>
</protein>
<dbReference type="AlphaFoldDB" id="A0A2W5RTQ8"/>
<name>A0A2W5RTQ8_VARPD</name>
<dbReference type="InterPro" id="IPR029033">
    <property type="entry name" value="His_PPase_superfam"/>
</dbReference>
<dbReference type="GO" id="GO:0016301">
    <property type="term" value="F:kinase activity"/>
    <property type="evidence" value="ECO:0007669"/>
    <property type="project" value="UniProtKB-KW"/>
</dbReference>
<accession>A0A2W5RTQ8</accession>
<evidence type="ECO:0000313" key="1">
    <source>
        <dbReference type="EMBL" id="PZQ66540.1"/>
    </source>
</evidence>
<dbReference type="InterPro" id="IPR013078">
    <property type="entry name" value="His_Pase_superF_clade-1"/>
</dbReference>
<dbReference type="Proteomes" id="UP000249135">
    <property type="component" value="Unassembled WGS sequence"/>
</dbReference>
<keyword evidence="1" id="KW-0808">Transferase</keyword>
<organism evidence="1 2">
    <name type="scientific">Variovorax paradoxus</name>
    <dbReference type="NCBI Taxonomy" id="34073"/>
    <lineage>
        <taxon>Bacteria</taxon>
        <taxon>Pseudomonadati</taxon>
        <taxon>Pseudomonadota</taxon>
        <taxon>Betaproteobacteria</taxon>
        <taxon>Burkholderiales</taxon>
        <taxon>Comamonadaceae</taxon>
        <taxon>Variovorax</taxon>
    </lineage>
</organism>
<proteinExistence type="predicted"/>
<evidence type="ECO:0000313" key="2">
    <source>
        <dbReference type="Proteomes" id="UP000249135"/>
    </source>
</evidence>